<evidence type="ECO:0000256" key="1">
    <source>
        <dbReference type="SAM" id="Coils"/>
    </source>
</evidence>
<dbReference type="InterPro" id="IPR037231">
    <property type="entry name" value="NAP-like_sf"/>
</dbReference>
<dbReference type="SUPFAM" id="SSF143113">
    <property type="entry name" value="NAP-like"/>
    <property type="match status" value="1"/>
</dbReference>
<proteinExistence type="predicted"/>
<organism evidence="2 3">
    <name type="scientific">Trifolium medium</name>
    <dbReference type="NCBI Taxonomy" id="97028"/>
    <lineage>
        <taxon>Eukaryota</taxon>
        <taxon>Viridiplantae</taxon>
        <taxon>Streptophyta</taxon>
        <taxon>Embryophyta</taxon>
        <taxon>Tracheophyta</taxon>
        <taxon>Spermatophyta</taxon>
        <taxon>Magnoliopsida</taxon>
        <taxon>eudicotyledons</taxon>
        <taxon>Gunneridae</taxon>
        <taxon>Pentapetalae</taxon>
        <taxon>rosids</taxon>
        <taxon>fabids</taxon>
        <taxon>Fabales</taxon>
        <taxon>Fabaceae</taxon>
        <taxon>Papilionoideae</taxon>
        <taxon>50 kb inversion clade</taxon>
        <taxon>NPAAA clade</taxon>
        <taxon>Hologalegina</taxon>
        <taxon>IRL clade</taxon>
        <taxon>Trifolieae</taxon>
        <taxon>Trifolium</taxon>
    </lineage>
</organism>
<name>A0A392TAT1_9FABA</name>
<dbReference type="EMBL" id="LXQA010530727">
    <property type="protein sequence ID" value="MCI57537.1"/>
    <property type="molecule type" value="Genomic_DNA"/>
</dbReference>
<keyword evidence="3" id="KW-1185">Reference proteome</keyword>
<protein>
    <submittedName>
        <fullName evidence="2">NAP1-related protein 2</fullName>
    </submittedName>
</protein>
<feature type="non-terminal residue" evidence="2">
    <location>
        <position position="58"/>
    </location>
</feature>
<accession>A0A392TAT1</accession>
<sequence length="58" mass="6695">MVADESKKLKVSDKSDNSKEIDGELDLSIKKLEEIQDKLKKINEEATDKVLEIKQEYN</sequence>
<dbReference type="Proteomes" id="UP000265520">
    <property type="component" value="Unassembled WGS sequence"/>
</dbReference>
<evidence type="ECO:0000313" key="3">
    <source>
        <dbReference type="Proteomes" id="UP000265520"/>
    </source>
</evidence>
<keyword evidence="1" id="KW-0175">Coiled coil</keyword>
<comment type="caution">
    <text evidence="2">The sequence shown here is derived from an EMBL/GenBank/DDBJ whole genome shotgun (WGS) entry which is preliminary data.</text>
</comment>
<evidence type="ECO:0000313" key="2">
    <source>
        <dbReference type="EMBL" id="MCI57537.1"/>
    </source>
</evidence>
<dbReference type="AlphaFoldDB" id="A0A392TAT1"/>
<dbReference type="Gene3D" id="1.20.5.1500">
    <property type="match status" value="1"/>
</dbReference>
<feature type="coiled-coil region" evidence="1">
    <location>
        <begin position="25"/>
        <end position="56"/>
    </location>
</feature>
<reference evidence="2 3" key="1">
    <citation type="journal article" date="2018" name="Front. Plant Sci.">
        <title>Red Clover (Trifolium pratense) and Zigzag Clover (T. medium) - A Picture of Genomic Similarities and Differences.</title>
        <authorList>
            <person name="Dluhosova J."/>
            <person name="Istvanek J."/>
            <person name="Nedelnik J."/>
            <person name="Repkova J."/>
        </authorList>
    </citation>
    <scope>NUCLEOTIDE SEQUENCE [LARGE SCALE GENOMIC DNA]</scope>
    <source>
        <strain evidence="3">cv. 10/8</strain>
        <tissue evidence="2">Leaf</tissue>
    </source>
</reference>